<dbReference type="AlphaFoldDB" id="A0A0V1K162"/>
<keyword evidence="7" id="KW-1185">Reference proteome</keyword>
<evidence type="ECO:0000313" key="3">
    <source>
        <dbReference type="EMBL" id="KRY75471.1"/>
    </source>
</evidence>
<evidence type="ECO:0000313" key="5">
    <source>
        <dbReference type="EMBL" id="KRZ40994.1"/>
    </source>
</evidence>
<evidence type="ECO:0000313" key="4">
    <source>
        <dbReference type="EMBL" id="KRZ30709.1"/>
    </source>
</evidence>
<dbReference type="EMBL" id="JYDS01000032">
    <property type="protein sequence ID" value="KRZ30709.1"/>
    <property type="molecule type" value="Genomic_DNA"/>
</dbReference>
<feature type="non-terminal residue" evidence="5">
    <location>
        <position position="1"/>
    </location>
</feature>
<dbReference type="EMBL" id="JYDR01000018">
    <property type="protein sequence ID" value="KRY75471.1"/>
    <property type="molecule type" value="Genomic_DNA"/>
</dbReference>
<proteinExistence type="predicted"/>
<feature type="compositionally biased region" description="Pro residues" evidence="1">
    <location>
        <begin position="54"/>
        <end position="63"/>
    </location>
</feature>
<dbReference type="Proteomes" id="UP000054805">
    <property type="component" value="Unassembled WGS sequence"/>
</dbReference>
<dbReference type="Proteomes" id="UP000054632">
    <property type="component" value="Unassembled WGS sequence"/>
</dbReference>
<sequence>LKQMEKFGLLNVKKFVENVAIMRTLSVLFLLLFITVDAFPRIKRQMPFEGIGPEIPPPPPPPNEGFNNPQMQFEGGPGPVIPNQFNEGFQQPPMNPNYGNPVVEGGLI</sequence>
<feature type="transmembrane region" description="Helical" evidence="2">
    <location>
        <begin position="20"/>
        <end position="39"/>
    </location>
</feature>
<dbReference type="EMBL" id="JYDV01000023">
    <property type="protein sequence ID" value="KRZ40994.1"/>
    <property type="molecule type" value="Genomic_DNA"/>
</dbReference>
<protein>
    <submittedName>
        <fullName evidence="5">Uncharacterized protein</fullName>
    </submittedName>
</protein>
<feature type="region of interest" description="Disordered" evidence="1">
    <location>
        <begin position="50"/>
        <end position="108"/>
    </location>
</feature>
<name>A0A0V1K162_TRIPS</name>
<gene>
    <name evidence="3" type="ORF">T4A_13693</name>
    <name evidence="4" type="ORF">T4B_12687</name>
    <name evidence="5" type="ORF">T4C_10937</name>
</gene>
<accession>A0A0V1K162</accession>
<evidence type="ECO:0000256" key="1">
    <source>
        <dbReference type="SAM" id="MobiDB-lite"/>
    </source>
</evidence>
<comment type="caution">
    <text evidence="5">The sequence shown here is derived from an EMBL/GenBank/DDBJ whole genome shotgun (WGS) entry which is preliminary data.</text>
</comment>
<evidence type="ECO:0000313" key="7">
    <source>
        <dbReference type="Proteomes" id="UP000054805"/>
    </source>
</evidence>
<organism evidence="5 8">
    <name type="scientific">Trichinella pseudospiralis</name>
    <name type="common">Parasitic roundworm</name>
    <dbReference type="NCBI Taxonomy" id="6337"/>
    <lineage>
        <taxon>Eukaryota</taxon>
        <taxon>Metazoa</taxon>
        <taxon>Ecdysozoa</taxon>
        <taxon>Nematoda</taxon>
        <taxon>Enoplea</taxon>
        <taxon>Dorylaimia</taxon>
        <taxon>Trichinellida</taxon>
        <taxon>Trichinellidae</taxon>
        <taxon>Trichinella</taxon>
    </lineage>
</organism>
<keyword evidence="2" id="KW-1133">Transmembrane helix</keyword>
<evidence type="ECO:0000313" key="6">
    <source>
        <dbReference type="Proteomes" id="UP000054632"/>
    </source>
</evidence>
<evidence type="ECO:0000313" key="8">
    <source>
        <dbReference type="Proteomes" id="UP000054826"/>
    </source>
</evidence>
<reference evidence="6 7" key="1">
    <citation type="submission" date="2015-01" db="EMBL/GenBank/DDBJ databases">
        <title>Evolution of Trichinella species and genotypes.</title>
        <authorList>
            <person name="Korhonen P.K."/>
            <person name="Edoardo P."/>
            <person name="Giuseppe L.R."/>
            <person name="Gasser R.B."/>
        </authorList>
    </citation>
    <scope>NUCLEOTIDE SEQUENCE [LARGE SCALE GENOMIC DNA]</scope>
    <source>
        <strain evidence="3">ISS13</strain>
        <strain evidence="5">ISS176</strain>
        <strain evidence="4">ISS588</strain>
    </source>
</reference>
<keyword evidence="2" id="KW-0472">Membrane</keyword>
<keyword evidence="2" id="KW-0812">Transmembrane</keyword>
<feature type="non-terminal residue" evidence="5">
    <location>
        <position position="108"/>
    </location>
</feature>
<evidence type="ECO:0000256" key="2">
    <source>
        <dbReference type="SAM" id="Phobius"/>
    </source>
</evidence>
<dbReference type="Proteomes" id="UP000054826">
    <property type="component" value="Unassembled WGS sequence"/>
</dbReference>